<keyword evidence="3" id="KW-1185">Reference proteome</keyword>
<proteinExistence type="predicted"/>
<dbReference type="EMBL" id="BAAATL010000011">
    <property type="protein sequence ID" value="GAA2481856.1"/>
    <property type="molecule type" value="Genomic_DNA"/>
</dbReference>
<reference evidence="2 3" key="1">
    <citation type="journal article" date="2019" name="Int. J. Syst. Evol. Microbiol.">
        <title>The Global Catalogue of Microorganisms (GCM) 10K type strain sequencing project: providing services to taxonomists for standard genome sequencing and annotation.</title>
        <authorList>
            <consortium name="The Broad Institute Genomics Platform"/>
            <consortium name="The Broad Institute Genome Sequencing Center for Infectious Disease"/>
            <person name="Wu L."/>
            <person name="Ma J."/>
        </authorList>
    </citation>
    <scope>NUCLEOTIDE SEQUENCE [LARGE SCALE GENOMIC DNA]</scope>
    <source>
        <strain evidence="2 3">JCM 6923</strain>
    </source>
</reference>
<name>A0ABN3LDF8_9ACTN</name>
<gene>
    <name evidence="2" type="ORF">GCM10010422_28330</name>
</gene>
<organism evidence="2 3">
    <name type="scientific">Streptomyces graminearus</name>
    <dbReference type="NCBI Taxonomy" id="284030"/>
    <lineage>
        <taxon>Bacteria</taxon>
        <taxon>Bacillati</taxon>
        <taxon>Actinomycetota</taxon>
        <taxon>Actinomycetes</taxon>
        <taxon>Kitasatosporales</taxon>
        <taxon>Streptomycetaceae</taxon>
        <taxon>Streptomyces</taxon>
    </lineage>
</organism>
<dbReference type="Proteomes" id="UP001501721">
    <property type="component" value="Unassembled WGS sequence"/>
</dbReference>
<feature type="region of interest" description="Disordered" evidence="1">
    <location>
        <begin position="1"/>
        <end position="25"/>
    </location>
</feature>
<evidence type="ECO:0000256" key="1">
    <source>
        <dbReference type="SAM" id="MobiDB-lite"/>
    </source>
</evidence>
<evidence type="ECO:0000313" key="2">
    <source>
        <dbReference type="EMBL" id="GAA2481856.1"/>
    </source>
</evidence>
<accession>A0ABN3LDF8</accession>
<evidence type="ECO:0000313" key="3">
    <source>
        <dbReference type="Proteomes" id="UP001501721"/>
    </source>
</evidence>
<protein>
    <submittedName>
        <fullName evidence="2">Uncharacterized protein</fullName>
    </submittedName>
</protein>
<comment type="caution">
    <text evidence="2">The sequence shown here is derived from an EMBL/GenBank/DDBJ whole genome shotgun (WGS) entry which is preliminary data.</text>
</comment>
<sequence length="131" mass="14435">MPNTDSGMELSKMGPPLNSSTATISLRRRPDSFRTAASGAAVESWLILLSPPRWSRLLGCVAPARFPSVLHESPAVKTVKIEIYWVPRTHGDQFQMRHIVDMTTWREAFDHEALHSWAVQGSAPPGSGQTA</sequence>